<dbReference type="AlphaFoldDB" id="A0A2T2YFK9"/>
<keyword evidence="3 4" id="KW-0663">Pyridoxal phosphate</keyword>
<dbReference type="InterPro" id="IPR000653">
    <property type="entry name" value="DegT/StrS_aminotransferase"/>
</dbReference>
<feature type="active site" description="Proton acceptor" evidence="2">
    <location>
        <position position="186"/>
    </location>
</feature>
<name>A0A2T2YFK9_9BACT</name>
<accession>A0A2T2YFK9</accession>
<dbReference type="InterPro" id="IPR015422">
    <property type="entry name" value="PyrdxlP-dep_Trfase_small"/>
</dbReference>
<dbReference type="SUPFAM" id="SSF53383">
    <property type="entry name" value="PLP-dependent transferases"/>
    <property type="match status" value="1"/>
</dbReference>
<sequence length="379" mass="42779">MIPFNKPFLTGQETEYIKQAVASGKISGNGIFTQRCQSFFEERYGFKKTLLTSSGTDALEMAALLLNINPGDEVIVPAYTFVSTANAFVLRGAKVVFADSSAHHPNLNANLLESLITPRTKVIVVVHYAGVACDMPQIMAIADKYNLFVVEDAAHALDSYYIGPDRTKKPLGSLGHLAAFSFHETKNIIAGEGGMLVINEEQFINRAEIIWEKGTNRAAFFRGEMNKYEWVDVGSSFLPSEITAAFLWAQLENLDGIQKRRKAIWGIYQDCLKDIAQSGKLQLPFIPESATNNGFMYYVLCQNTEQRTNIIRHLGQKNILAVFHYLALHKSPFFREKHDGRELPYADLYTDTLLRLPFYYELRDEEIECICHQIKQVLA</sequence>
<evidence type="ECO:0000256" key="1">
    <source>
        <dbReference type="ARBA" id="ARBA00037999"/>
    </source>
</evidence>
<evidence type="ECO:0000313" key="5">
    <source>
        <dbReference type="EMBL" id="PSR54299.1"/>
    </source>
</evidence>
<reference evidence="5 6" key="1">
    <citation type="submission" date="2018-03" db="EMBL/GenBank/DDBJ databases">
        <title>Adhaeribacter sp. HMF7605 Genome sequencing and assembly.</title>
        <authorList>
            <person name="Kang H."/>
            <person name="Kang J."/>
            <person name="Cha I."/>
            <person name="Kim H."/>
            <person name="Joh K."/>
        </authorList>
    </citation>
    <scope>NUCLEOTIDE SEQUENCE [LARGE SCALE GENOMIC DNA]</scope>
    <source>
        <strain evidence="5 6">HMF7605</strain>
    </source>
</reference>
<dbReference type="GO" id="GO:0030170">
    <property type="term" value="F:pyridoxal phosphate binding"/>
    <property type="evidence" value="ECO:0007669"/>
    <property type="project" value="TreeGrafter"/>
</dbReference>
<dbReference type="NCBIfam" id="NF008687">
    <property type="entry name" value="PRK11706.1"/>
    <property type="match status" value="1"/>
</dbReference>
<dbReference type="InterPro" id="IPR015421">
    <property type="entry name" value="PyrdxlP-dep_Trfase_major"/>
</dbReference>
<organism evidence="5 6">
    <name type="scientific">Adhaeribacter arboris</name>
    <dbReference type="NCBI Taxonomy" id="2072846"/>
    <lineage>
        <taxon>Bacteria</taxon>
        <taxon>Pseudomonadati</taxon>
        <taxon>Bacteroidota</taxon>
        <taxon>Cytophagia</taxon>
        <taxon>Cytophagales</taxon>
        <taxon>Hymenobacteraceae</taxon>
        <taxon>Adhaeribacter</taxon>
    </lineage>
</organism>
<evidence type="ECO:0000256" key="2">
    <source>
        <dbReference type="PIRSR" id="PIRSR000390-1"/>
    </source>
</evidence>
<proteinExistence type="inferred from homology"/>
<dbReference type="RefSeq" id="WP_106929847.1">
    <property type="nucleotide sequence ID" value="NZ_PYFT01000001.1"/>
</dbReference>
<dbReference type="EMBL" id="PYFT01000001">
    <property type="protein sequence ID" value="PSR54299.1"/>
    <property type="molecule type" value="Genomic_DNA"/>
</dbReference>
<evidence type="ECO:0000256" key="3">
    <source>
        <dbReference type="PIRSR" id="PIRSR000390-2"/>
    </source>
</evidence>
<dbReference type="GO" id="GO:0019180">
    <property type="term" value="F:dTDP-4-amino-4,6-dideoxygalactose transaminase activity"/>
    <property type="evidence" value="ECO:0007669"/>
    <property type="project" value="TreeGrafter"/>
</dbReference>
<dbReference type="InterPro" id="IPR015424">
    <property type="entry name" value="PyrdxlP-dep_Trfase"/>
</dbReference>
<dbReference type="PANTHER" id="PTHR30244:SF34">
    <property type="entry name" value="DTDP-4-AMINO-4,6-DIDEOXYGALACTOSE TRANSAMINASE"/>
    <property type="match status" value="1"/>
</dbReference>
<dbReference type="OrthoDB" id="9810913at2"/>
<feature type="modified residue" description="N6-(pyridoxal phosphate)lysine" evidence="3">
    <location>
        <position position="186"/>
    </location>
</feature>
<dbReference type="GO" id="GO:0000271">
    <property type="term" value="P:polysaccharide biosynthetic process"/>
    <property type="evidence" value="ECO:0007669"/>
    <property type="project" value="TreeGrafter"/>
</dbReference>
<comment type="caution">
    <text evidence="5">The sequence shown here is derived from an EMBL/GenBank/DDBJ whole genome shotgun (WGS) entry which is preliminary data.</text>
</comment>
<evidence type="ECO:0000256" key="4">
    <source>
        <dbReference type="RuleBase" id="RU004508"/>
    </source>
</evidence>
<dbReference type="Gene3D" id="3.40.640.10">
    <property type="entry name" value="Type I PLP-dependent aspartate aminotransferase-like (Major domain)"/>
    <property type="match status" value="1"/>
</dbReference>
<dbReference type="Proteomes" id="UP000240357">
    <property type="component" value="Unassembled WGS sequence"/>
</dbReference>
<dbReference type="Gene3D" id="3.90.1150.10">
    <property type="entry name" value="Aspartate Aminotransferase, domain 1"/>
    <property type="match status" value="1"/>
</dbReference>
<keyword evidence="6" id="KW-1185">Reference proteome</keyword>
<protein>
    <submittedName>
        <fullName evidence="5">dTDP-4-amino-4,6-dideoxygalactose transaminase</fullName>
    </submittedName>
</protein>
<dbReference type="PIRSF" id="PIRSF000390">
    <property type="entry name" value="PLP_StrS"/>
    <property type="match status" value="1"/>
</dbReference>
<dbReference type="NCBIfam" id="TIGR02379">
    <property type="entry name" value="ECA_wecE"/>
    <property type="match status" value="1"/>
</dbReference>
<dbReference type="CDD" id="cd00616">
    <property type="entry name" value="AHBA_syn"/>
    <property type="match status" value="1"/>
</dbReference>
<gene>
    <name evidence="5" type="ORF">AHMF7605_12600</name>
</gene>
<evidence type="ECO:0000313" key="6">
    <source>
        <dbReference type="Proteomes" id="UP000240357"/>
    </source>
</evidence>
<dbReference type="InterPro" id="IPR012749">
    <property type="entry name" value="WecE-like"/>
</dbReference>
<dbReference type="PANTHER" id="PTHR30244">
    <property type="entry name" value="TRANSAMINASE"/>
    <property type="match status" value="1"/>
</dbReference>
<dbReference type="Pfam" id="PF01041">
    <property type="entry name" value="DegT_DnrJ_EryC1"/>
    <property type="match status" value="1"/>
</dbReference>
<comment type="similarity">
    <text evidence="1 4">Belongs to the DegT/DnrJ/EryC1 family.</text>
</comment>